<dbReference type="EMBL" id="QHCV01000016">
    <property type="protein sequence ID" value="RAV32597.1"/>
    <property type="molecule type" value="Genomic_DNA"/>
</dbReference>
<sequence length="116" mass="12927">MTSREDLESAVQAVDDSAEGYIRVEDVMDDRDTLSEMVEATCSEGEWSLSFYDEGAKVLDVDSPEDVVEVLWQFATADKAFLGRDWSAGYQAAPFEVETDEHELIPIQEGAVEEVL</sequence>
<evidence type="ECO:0000313" key="2">
    <source>
        <dbReference type="Proteomes" id="UP000251577"/>
    </source>
</evidence>
<gene>
    <name evidence="1" type="ORF">DLJ54_02510</name>
</gene>
<dbReference type="Proteomes" id="UP000251577">
    <property type="component" value="Unassembled WGS sequence"/>
</dbReference>
<comment type="caution">
    <text evidence="1">The sequence shown here is derived from an EMBL/GenBank/DDBJ whole genome shotgun (WGS) entry which is preliminary data.</text>
</comment>
<proteinExistence type="predicted"/>
<name>A0A364V7I3_9CORY</name>
<accession>A0A364V7I3</accession>
<dbReference type="RefSeq" id="WP_113630281.1">
    <property type="nucleotide sequence ID" value="NZ_QHCV01000016.1"/>
</dbReference>
<keyword evidence="2" id="KW-1185">Reference proteome</keyword>
<reference evidence="1 2" key="1">
    <citation type="journal article" date="2018" name="Syst. Appl. Microbiol.">
        <title>Corynebacterium heidelbergense sp. nov., isolated from the preen glands of Egyptian geese (Alopochen aegyptiacus).</title>
        <authorList>
            <person name="Braun M.S."/>
            <person name="Wang E."/>
            <person name="Zimmermann S."/>
            <person name="Wink M."/>
        </authorList>
    </citation>
    <scope>NUCLEOTIDE SEQUENCE [LARGE SCALE GENOMIC DNA]</scope>
    <source>
        <strain evidence="1 2">647</strain>
    </source>
</reference>
<dbReference type="AlphaFoldDB" id="A0A364V7I3"/>
<organism evidence="1 2">
    <name type="scientific">Corynebacterium heidelbergense</name>
    <dbReference type="NCBI Taxonomy" id="2055947"/>
    <lineage>
        <taxon>Bacteria</taxon>
        <taxon>Bacillati</taxon>
        <taxon>Actinomycetota</taxon>
        <taxon>Actinomycetes</taxon>
        <taxon>Mycobacteriales</taxon>
        <taxon>Corynebacteriaceae</taxon>
        <taxon>Corynebacterium</taxon>
    </lineage>
</organism>
<evidence type="ECO:0000313" key="1">
    <source>
        <dbReference type="EMBL" id="RAV32597.1"/>
    </source>
</evidence>
<protein>
    <submittedName>
        <fullName evidence="1">Uncharacterized protein</fullName>
    </submittedName>
</protein>